<dbReference type="InterPro" id="IPR050275">
    <property type="entry name" value="PGM_Phosphatase"/>
</dbReference>
<dbReference type="AlphaFoldDB" id="A0A2G6KA18"/>
<sequence length="229" mass="26830">MAFRTVSYCQNSRIYWRLSWGFTTNFGSRLLYDSSRCAVEIDMDIYLVRHTRVDLEAGICYGQTDISVSDSFETECEQLQAKLSEFDAGIVYSSPLKRCRVLAKRLQAREIYYDHRLLELNFGQWELQRWDSIDARTLKKWTANIIDERCPGGESFREQFERVVNFWRELSAKTFTQICIVTHGGVIRALLTFFLEIPLQNAFRLAIDFGSVTKVHFVENVPVVEYMNR</sequence>
<dbReference type="PANTHER" id="PTHR48100">
    <property type="entry name" value="BROAD-SPECIFICITY PHOSPHATASE YOR283W-RELATED"/>
    <property type="match status" value="1"/>
</dbReference>
<dbReference type="Gene3D" id="3.40.50.1240">
    <property type="entry name" value="Phosphoglycerate mutase-like"/>
    <property type="match status" value="1"/>
</dbReference>
<dbReference type="InterPro" id="IPR029033">
    <property type="entry name" value="His_PPase_superfam"/>
</dbReference>
<dbReference type="GO" id="GO:0043755">
    <property type="term" value="F:alpha-ribazole phosphatase activity"/>
    <property type="evidence" value="ECO:0007669"/>
    <property type="project" value="UniProtKB-UniRule"/>
</dbReference>
<organism evidence="3 4">
    <name type="scientific">candidate division KSB3 bacterium</name>
    <dbReference type="NCBI Taxonomy" id="2044937"/>
    <lineage>
        <taxon>Bacteria</taxon>
        <taxon>candidate division KSB3</taxon>
    </lineage>
</organism>
<dbReference type="Proteomes" id="UP000230821">
    <property type="component" value="Unassembled WGS sequence"/>
</dbReference>
<feature type="site" description="Transition state stabilizer" evidence="2">
    <location>
        <position position="183"/>
    </location>
</feature>
<evidence type="ECO:0000256" key="1">
    <source>
        <dbReference type="NCBIfam" id="TIGR03162"/>
    </source>
</evidence>
<reference evidence="3 4" key="1">
    <citation type="submission" date="2017-10" db="EMBL/GenBank/DDBJ databases">
        <title>Novel microbial diversity and functional potential in the marine mammal oral microbiome.</title>
        <authorList>
            <person name="Dudek N.K."/>
            <person name="Sun C.L."/>
            <person name="Burstein D."/>
            <person name="Kantor R.S."/>
            <person name="Aliaga Goltsman D.S."/>
            <person name="Bik E.M."/>
            <person name="Thomas B.C."/>
            <person name="Banfield J.F."/>
            <person name="Relman D.A."/>
        </authorList>
    </citation>
    <scope>NUCLEOTIDE SEQUENCE [LARGE SCALE GENOMIC DNA]</scope>
    <source>
        <strain evidence="3">DOLJORAL78_47_16</strain>
    </source>
</reference>
<evidence type="ECO:0000256" key="2">
    <source>
        <dbReference type="PIRSR" id="PIRSR613078-3"/>
    </source>
</evidence>
<proteinExistence type="predicted"/>
<dbReference type="GO" id="GO:0009236">
    <property type="term" value="P:cobalamin biosynthetic process"/>
    <property type="evidence" value="ECO:0007669"/>
    <property type="project" value="UniProtKB-UniRule"/>
</dbReference>
<accession>A0A2G6KA18</accession>
<dbReference type="PANTHER" id="PTHR48100:SF59">
    <property type="entry name" value="ADENOSYLCOBALAMIN_ALPHA-RIBAZOLE PHOSPHATASE"/>
    <property type="match status" value="1"/>
</dbReference>
<protein>
    <recommendedName>
        <fullName evidence="1">Alpha-ribazole phosphatase</fullName>
        <ecNumber evidence="1">3.1.3.73</ecNumber>
    </recommendedName>
</protein>
<dbReference type="NCBIfam" id="TIGR03162">
    <property type="entry name" value="ribazole_cobC"/>
    <property type="match status" value="1"/>
</dbReference>
<dbReference type="SUPFAM" id="SSF53254">
    <property type="entry name" value="Phosphoglycerate mutase-like"/>
    <property type="match status" value="1"/>
</dbReference>
<evidence type="ECO:0000313" key="4">
    <source>
        <dbReference type="Proteomes" id="UP000230821"/>
    </source>
</evidence>
<dbReference type="EMBL" id="PDSK01000112">
    <property type="protein sequence ID" value="PIE32556.1"/>
    <property type="molecule type" value="Genomic_DNA"/>
</dbReference>
<dbReference type="InterPro" id="IPR017578">
    <property type="entry name" value="Ribazole_CobC"/>
</dbReference>
<name>A0A2G6KA18_9BACT</name>
<dbReference type="CDD" id="cd07067">
    <property type="entry name" value="HP_PGM_like"/>
    <property type="match status" value="1"/>
</dbReference>
<dbReference type="InterPro" id="IPR013078">
    <property type="entry name" value="His_Pase_superF_clade-1"/>
</dbReference>
<dbReference type="SMART" id="SM00855">
    <property type="entry name" value="PGAM"/>
    <property type="match status" value="1"/>
</dbReference>
<dbReference type="Pfam" id="PF00300">
    <property type="entry name" value="His_Phos_1"/>
    <property type="match status" value="1"/>
</dbReference>
<evidence type="ECO:0000313" key="3">
    <source>
        <dbReference type="EMBL" id="PIE32556.1"/>
    </source>
</evidence>
<comment type="caution">
    <text evidence="3">The sequence shown here is derived from an EMBL/GenBank/DDBJ whole genome shotgun (WGS) entry which is preliminary data.</text>
</comment>
<gene>
    <name evidence="3" type="primary">cobC</name>
    <name evidence="3" type="ORF">CSA56_15245</name>
</gene>
<dbReference type="GO" id="GO:0005737">
    <property type="term" value="C:cytoplasm"/>
    <property type="evidence" value="ECO:0007669"/>
    <property type="project" value="TreeGrafter"/>
</dbReference>
<dbReference type="EC" id="3.1.3.73" evidence="1"/>